<reference evidence="8" key="1">
    <citation type="submission" date="2015-11" db="EMBL/GenBank/DDBJ databases">
        <title>De novo transcriptome assembly of four potential Pierce s Disease insect vectors from Arizona vineyards.</title>
        <authorList>
            <person name="Tassone E.E."/>
        </authorList>
    </citation>
    <scope>NUCLEOTIDE SEQUENCE</scope>
</reference>
<dbReference type="GO" id="GO:0005762">
    <property type="term" value="C:mitochondrial large ribosomal subunit"/>
    <property type="evidence" value="ECO:0007669"/>
    <property type="project" value="TreeGrafter"/>
</dbReference>
<proteinExistence type="inferred from homology"/>
<evidence type="ECO:0000256" key="3">
    <source>
        <dbReference type="ARBA" id="ARBA00022946"/>
    </source>
</evidence>
<organism evidence="8">
    <name type="scientific">Graphocephala atropunctata</name>
    <dbReference type="NCBI Taxonomy" id="36148"/>
    <lineage>
        <taxon>Eukaryota</taxon>
        <taxon>Metazoa</taxon>
        <taxon>Ecdysozoa</taxon>
        <taxon>Arthropoda</taxon>
        <taxon>Hexapoda</taxon>
        <taxon>Insecta</taxon>
        <taxon>Pterygota</taxon>
        <taxon>Neoptera</taxon>
        <taxon>Paraneoptera</taxon>
        <taxon>Hemiptera</taxon>
        <taxon>Auchenorrhyncha</taxon>
        <taxon>Membracoidea</taxon>
        <taxon>Cicadellidae</taxon>
        <taxon>Cicadellinae</taxon>
        <taxon>Cicadellini</taxon>
        <taxon>Graphocephala</taxon>
    </lineage>
</organism>
<evidence type="ECO:0000256" key="7">
    <source>
        <dbReference type="RuleBase" id="RU000570"/>
    </source>
</evidence>
<evidence type="ECO:0000256" key="1">
    <source>
        <dbReference type="ARBA" id="ARBA00004173"/>
    </source>
</evidence>
<dbReference type="InterPro" id="IPR000473">
    <property type="entry name" value="Ribosomal_bL36"/>
</dbReference>
<dbReference type="EMBL" id="GEBQ01022620">
    <property type="protein sequence ID" value="JAT17357.1"/>
    <property type="molecule type" value="Transcribed_RNA"/>
</dbReference>
<dbReference type="InterPro" id="IPR052143">
    <property type="entry name" value="Mitoribosomal_bL36m"/>
</dbReference>
<keyword evidence="6 7" id="KW-0687">Ribonucleoprotein</keyword>
<dbReference type="PANTHER" id="PTHR46909">
    <property type="entry name" value="39S RIBOSOMAL PROTEIN L36, MITOCHONDRIAL"/>
    <property type="match status" value="1"/>
</dbReference>
<evidence type="ECO:0000256" key="5">
    <source>
        <dbReference type="ARBA" id="ARBA00023128"/>
    </source>
</evidence>
<comment type="similarity">
    <text evidence="2 7">Belongs to the bacterial ribosomal protein bL36 family.</text>
</comment>
<dbReference type="InterPro" id="IPR035977">
    <property type="entry name" value="Ribosomal_bL36_sp"/>
</dbReference>
<evidence type="ECO:0000256" key="4">
    <source>
        <dbReference type="ARBA" id="ARBA00022980"/>
    </source>
</evidence>
<dbReference type="PANTHER" id="PTHR46909:SF1">
    <property type="entry name" value="LARGE RIBOSOMAL SUBUNIT PROTEIN BL36M"/>
    <property type="match status" value="1"/>
</dbReference>
<evidence type="ECO:0000256" key="6">
    <source>
        <dbReference type="ARBA" id="ARBA00023274"/>
    </source>
</evidence>
<dbReference type="GO" id="GO:0003735">
    <property type="term" value="F:structural constituent of ribosome"/>
    <property type="evidence" value="ECO:0007669"/>
    <property type="project" value="InterPro"/>
</dbReference>
<dbReference type="Pfam" id="PF00444">
    <property type="entry name" value="Ribosomal_L36"/>
    <property type="match status" value="1"/>
</dbReference>
<dbReference type="GO" id="GO:0006412">
    <property type="term" value="P:translation"/>
    <property type="evidence" value="ECO:0007669"/>
    <property type="project" value="InterPro"/>
</dbReference>
<protein>
    <recommendedName>
        <fullName evidence="7">Ribosomal protein</fullName>
    </recommendedName>
</protein>
<name>A0A1B6L0Y0_9HEMI</name>
<gene>
    <name evidence="8" type="ORF">g.15099</name>
</gene>
<keyword evidence="3" id="KW-0809">Transit peptide</keyword>
<dbReference type="AlphaFoldDB" id="A0A1B6L0Y0"/>
<accession>A0A1B6L0Y0</accession>
<evidence type="ECO:0000313" key="8">
    <source>
        <dbReference type="EMBL" id="JAT17357.1"/>
    </source>
</evidence>
<dbReference type="SUPFAM" id="SSF57840">
    <property type="entry name" value="Ribosomal protein L36"/>
    <property type="match status" value="1"/>
</dbReference>
<evidence type="ECO:0000256" key="2">
    <source>
        <dbReference type="ARBA" id="ARBA00007645"/>
    </source>
</evidence>
<keyword evidence="4 7" id="KW-0689">Ribosomal protein</keyword>
<sequence length="115" mass="13368">MNFLANTLRQSLARSSLYLRPIGINSLIREDPALRTTNVFLQPAQLPTLTLVSGFKVRFAVKRRCKDCYMVVRDGRMYNICPTHRRHKQMSFTPSQKTLNTKNITWAGQSKIRPW</sequence>
<comment type="subcellular location">
    <subcellularLocation>
        <location evidence="1">Mitochondrion</location>
    </subcellularLocation>
</comment>
<keyword evidence="5" id="KW-0496">Mitochondrion</keyword>
<dbReference type="NCBIfam" id="TIGR01022">
    <property type="entry name" value="rpmJ_bact"/>
    <property type="match status" value="1"/>
</dbReference>